<evidence type="ECO:0000313" key="1">
    <source>
        <dbReference type="EMBL" id="PUF26078.1"/>
    </source>
</evidence>
<dbReference type="EMBL" id="QARP01000063">
    <property type="protein sequence ID" value="PUF26078.1"/>
    <property type="molecule type" value="Genomic_DNA"/>
</dbReference>
<dbReference type="Proteomes" id="UP000251351">
    <property type="component" value="Unassembled WGS sequence"/>
</dbReference>
<evidence type="ECO:0000313" key="4">
    <source>
        <dbReference type="Proteomes" id="UP000251540"/>
    </source>
</evidence>
<name>A0A7Z1Q763_SALET</name>
<gene>
    <name evidence="2" type="ORF">DAX73_28100</name>
    <name evidence="1" type="ORF">DAX92_27470</name>
</gene>
<dbReference type="AlphaFoldDB" id="A0A7Z1Q763"/>
<evidence type="ECO:0000313" key="2">
    <source>
        <dbReference type="EMBL" id="PUF49674.1"/>
    </source>
</evidence>
<accession>A0A7Z1Q763</accession>
<dbReference type="EMBL" id="QARO01000073">
    <property type="protein sequence ID" value="PUF49674.1"/>
    <property type="molecule type" value="Genomic_DNA"/>
</dbReference>
<dbReference type="NCBIfam" id="NF033894">
    <property type="entry name" value="Eex_IncN"/>
    <property type="match status" value="1"/>
</dbReference>
<evidence type="ECO:0008006" key="5">
    <source>
        <dbReference type="Google" id="ProtNLM"/>
    </source>
</evidence>
<dbReference type="Proteomes" id="UP000251540">
    <property type="component" value="Unassembled WGS sequence"/>
</dbReference>
<reference evidence="3 4" key="1">
    <citation type="submission" date="2018-04" db="EMBL/GenBank/DDBJ databases">
        <title>Whole genome sequencing of Salmonella enterica.</title>
        <authorList>
            <person name="Bell R."/>
        </authorList>
    </citation>
    <scope>NUCLEOTIDE SEQUENCE [LARGE SCALE GENOMIC DNA]</scope>
    <source>
        <strain evidence="1 4">CFSAN058609</strain>
        <strain evidence="2 3">CFSAN058610</strain>
    </source>
</reference>
<comment type="caution">
    <text evidence="2">The sequence shown here is derived from an EMBL/GenBank/DDBJ whole genome shotgun (WGS) entry which is preliminary data.</text>
</comment>
<sequence length="69" mass="7697">MGLLAAVLLSGCDEGAQSLEWYKAHDKERNTKVEECKKTSNPRGTEDCRNAIDASVRAGNFTHSKNQEW</sequence>
<dbReference type="InterPro" id="IPR047937">
    <property type="entry name" value="Eex_IncN-like"/>
</dbReference>
<evidence type="ECO:0000313" key="3">
    <source>
        <dbReference type="Proteomes" id="UP000251351"/>
    </source>
</evidence>
<proteinExistence type="predicted"/>
<organism evidence="2 3">
    <name type="scientific">Salmonella enterica I</name>
    <dbReference type="NCBI Taxonomy" id="59201"/>
    <lineage>
        <taxon>Bacteria</taxon>
        <taxon>Pseudomonadati</taxon>
        <taxon>Pseudomonadota</taxon>
        <taxon>Gammaproteobacteria</taxon>
        <taxon>Enterobacterales</taxon>
        <taxon>Enterobacteriaceae</taxon>
        <taxon>Salmonella</taxon>
    </lineage>
</organism>
<protein>
    <recommendedName>
        <fullName evidence="5">EexN family lipoprotein</fullName>
    </recommendedName>
</protein>